<reference evidence="1 2" key="1">
    <citation type="submission" date="2016-08" db="EMBL/GenBank/DDBJ databases">
        <title>Hymenobacter coccineus sp. nov., Hymenobacter lapidarius sp. nov. and Hymenobacter glacialis sp. nov., isolated from Antarctic soil.</title>
        <authorList>
            <person name="Sedlacek I."/>
            <person name="Kralova S."/>
            <person name="Kyrova K."/>
            <person name="Maslanova I."/>
            <person name="Stankova E."/>
            <person name="Vrbovska V."/>
            <person name="Nemec M."/>
            <person name="Bartak M."/>
            <person name="Svec P."/>
            <person name="Busse H.-J."/>
            <person name="Pantucek R."/>
        </authorList>
    </citation>
    <scope>NUCLEOTIDE SEQUENCE [LARGE SCALE GENOMIC DNA]</scope>
    <source>
        <strain evidence="1 2">CCM 8643</strain>
    </source>
</reference>
<dbReference type="Proteomes" id="UP000176294">
    <property type="component" value="Unassembled WGS sequence"/>
</dbReference>
<organism evidence="1 2">
    <name type="scientific">Hymenobacter lapidarius</name>
    <dbReference type="NCBI Taxonomy" id="1908237"/>
    <lineage>
        <taxon>Bacteria</taxon>
        <taxon>Pseudomonadati</taxon>
        <taxon>Bacteroidota</taxon>
        <taxon>Cytophagia</taxon>
        <taxon>Cytophagales</taxon>
        <taxon>Hymenobacteraceae</taxon>
        <taxon>Hymenobacter</taxon>
    </lineage>
</organism>
<comment type="caution">
    <text evidence="1">The sequence shown here is derived from an EMBL/GenBank/DDBJ whole genome shotgun (WGS) entry which is preliminary data.</text>
</comment>
<proteinExistence type="predicted"/>
<evidence type="ECO:0000313" key="1">
    <source>
        <dbReference type="EMBL" id="OGX87176.1"/>
    </source>
</evidence>
<dbReference type="OrthoDB" id="949867at2"/>
<name>A0A1G1T8G9_9BACT</name>
<dbReference type="RefSeq" id="WP_070726600.1">
    <property type="nucleotide sequence ID" value="NZ_MDZB01000092.1"/>
</dbReference>
<sequence length="185" mass="19948">MDFPQKQAGHSALLLAALLGLSQCKKDNSSPADQLPPATQTGANTFGCLLNGQPWTPNGNNGKPNFNVSYDPGYAGGALQVKTYRYVEPNQVRQGITFGAANVTQAGVYSFDLLNSNSVFYNDLGKPSPCDYIGDPPRVTYRKGTLTITRLDLTQGIISGTFAFTLYQPGCDSVRVTNGRFDKKL</sequence>
<dbReference type="STRING" id="1908237.BEN47_11930"/>
<dbReference type="EMBL" id="MDZB01000092">
    <property type="protein sequence ID" value="OGX87176.1"/>
    <property type="molecule type" value="Genomic_DNA"/>
</dbReference>
<gene>
    <name evidence="1" type="ORF">BEN47_11930</name>
</gene>
<protein>
    <submittedName>
        <fullName evidence="1">Uncharacterized protein</fullName>
    </submittedName>
</protein>
<evidence type="ECO:0000313" key="2">
    <source>
        <dbReference type="Proteomes" id="UP000176294"/>
    </source>
</evidence>
<accession>A0A1G1T8G9</accession>
<dbReference type="AlphaFoldDB" id="A0A1G1T8G9"/>
<keyword evidence="2" id="KW-1185">Reference proteome</keyword>